<name>A0A9X5V8Q1_BACCE</name>
<comment type="caution">
    <text evidence="10">The sequence shown here is derived from an EMBL/GenBank/DDBJ whole genome shotgun (WGS) entry which is preliminary data.</text>
</comment>
<proteinExistence type="predicted"/>
<feature type="domain" description="Large catalase C-terminal" evidence="9">
    <location>
        <begin position="10"/>
        <end position="118"/>
    </location>
</feature>
<dbReference type="GO" id="GO:0020037">
    <property type="term" value="F:heme binding"/>
    <property type="evidence" value="ECO:0007669"/>
    <property type="project" value="InterPro"/>
</dbReference>
<dbReference type="InterPro" id="IPR041399">
    <property type="entry name" value="Catalase_large_C"/>
</dbReference>
<reference evidence="10 11" key="1">
    <citation type="submission" date="2016-10" db="EMBL/GenBank/DDBJ databases">
        <title>Draft Genome Sequence of one Bacillus cereus strain isolated from pooled breast milk.</title>
        <authorList>
            <person name="Woudstra C."/>
            <person name="Chamoin A."/>
            <person name="Gentil S."/>
            <person name="Rambeloson T."/>
            <person name="Delannoye S."/>
            <person name="Heinnekine J.A."/>
            <person name="Herbin S."/>
            <person name="Fach P."/>
        </authorList>
    </citation>
    <scope>NUCLEOTIDE SEQUENCE [LARGE SCALE GENOMIC DNA]</scope>
    <source>
        <strain evidence="10 11">16SBCL1279</strain>
    </source>
</reference>
<evidence type="ECO:0000313" key="11">
    <source>
        <dbReference type="Proteomes" id="UP000184161"/>
    </source>
</evidence>
<evidence type="ECO:0000256" key="7">
    <source>
        <dbReference type="ARBA" id="ARBA00023004"/>
    </source>
</evidence>
<evidence type="ECO:0000256" key="5">
    <source>
        <dbReference type="ARBA" id="ARBA00022723"/>
    </source>
</evidence>
<evidence type="ECO:0000259" key="9">
    <source>
        <dbReference type="Pfam" id="PF18011"/>
    </source>
</evidence>
<dbReference type="EMBL" id="MLYK01000050">
    <property type="protein sequence ID" value="OJS93916.1"/>
    <property type="molecule type" value="Genomic_DNA"/>
</dbReference>
<dbReference type="PANTHER" id="PTHR42821:SF1">
    <property type="entry name" value="CATALASE-B"/>
    <property type="match status" value="1"/>
</dbReference>
<dbReference type="GO" id="GO:0006979">
    <property type="term" value="P:response to oxidative stress"/>
    <property type="evidence" value="ECO:0007669"/>
    <property type="project" value="InterPro"/>
</dbReference>
<evidence type="ECO:0000256" key="8">
    <source>
        <dbReference type="ARBA" id="ARBA00023324"/>
    </source>
</evidence>
<keyword evidence="7" id="KW-0408">Iron</keyword>
<keyword evidence="6" id="KW-0560">Oxidoreductase</keyword>
<evidence type="ECO:0000256" key="1">
    <source>
        <dbReference type="ARBA" id="ARBA00001971"/>
    </source>
</evidence>
<dbReference type="Pfam" id="PF18011">
    <property type="entry name" value="Catalase_C"/>
    <property type="match status" value="1"/>
</dbReference>
<dbReference type="PANTHER" id="PTHR42821">
    <property type="entry name" value="CATALASE"/>
    <property type="match status" value="1"/>
</dbReference>
<dbReference type="InterPro" id="IPR024712">
    <property type="entry name" value="Catalase_clade2"/>
</dbReference>
<sequence length="120" mass="13418">MKTLELPVIVSERLGIVQGTPNGQWEVNDTFLTGSPLLYDGLLLIGGEMDDHFLNKASSFVVESYNHFKPIGSFQNGSSIIQSLNIEGKPGVLIEQDPTRLANEFIKAMTKQRFWDRAYS</sequence>
<keyword evidence="8" id="KW-0376">Hydrogen peroxide</keyword>
<dbReference type="SUPFAM" id="SSF52317">
    <property type="entry name" value="Class I glutamine amidotransferase-like"/>
    <property type="match status" value="1"/>
</dbReference>
<dbReference type="Gene3D" id="3.40.50.880">
    <property type="match status" value="1"/>
</dbReference>
<organism evidence="10 11">
    <name type="scientific">Bacillus cereus</name>
    <dbReference type="NCBI Taxonomy" id="1396"/>
    <lineage>
        <taxon>Bacteria</taxon>
        <taxon>Bacillati</taxon>
        <taxon>Bacillota</taxon>
        <taxon>Bacilli</taxon>
        <taxon>Bacillales</taxon>
        <taxon>Bacillaceae</taxon>
        <taxon>Bacillus</taxon>
        <taxon>Bacillus cereus group</taxon>
    </lineage>
</organism>
<evidence type="ECO:0000313" key="10">
    <source>
        <dbReference type="EMBL" id="OJS93916.1"/>
    </source>
</evidence>
<keyword evidence="5" id="KW-0479">Metal-binding</keyword>
<dbReference type="GO" id="GO:0004096">
    <property type="term" value="F:catalase activity"/>
    <property type="evidence" value="ECO:0007669"/>
    <property type="project" value="UniProtKB-EC"/>
</dbReference>
<accession>A0A9X5V8Q1</accession>
<comment type="cofactor">
    <cofactor evidence="1">
        <name>heme</name>
        <dbReference type="ChEBI" id="CHEBI:30413"/>
    </cofactor>
</comment>
<gene>
    <name evidence="10" type="ORF">BKK64_20505</name>
</gene>
<dbReference type="GO" id="GO:0005829">
    <property type="term" value="C:cytosol"/>
    <property type="evidence" value="ECO:0007669"/>
    <property type="project" value="TreeGrafter"/>
</dbReference>
<keyword evidence="4" id="KW-0349">Heme</keyword>
<dbReference type="GO" id="GO:0046872">
    <property type="term" value="F:metal ion binding"/>
    <property type="evidence" value="ECO:0007669"/>
    <property type="project" value="UniProtKB-KW"/>
</dbReference>
<evidence type="ECO:0000256" key="4">
    <source>
        <dbReference type="ARBA" id="ARBA00022617"/>
    </source>
</evidence>
<dbReference type="GO" id="GO:0042744">
    <property type="term" value="P:hydrogen peroxide catabolic process"/>
    <property type="evidence" value="ECO:0007669"/>
    <property type="project" value="UniProtKB-KW"/>
</dbReference>
<evidence type="ECO:0000256" key="2">
    <source>
        <dbReference type="ARBA" id="ARBA00012314"/>
    </source>
</evidence>
<dbReference type="InterPro" id="IPR029062">
    <property type="entry name" value="Class_I_gatase-like"/>
</dbReference>
<dbReference type="Proteomes" id="UP000184161">
    <property type="component" value="Unassembled WGS sequence"/>
</dbReference>
<evidence type="ECO:0000256" key="3">
    <source>
        <dbReference type="ARBA" id="ARBA00022559"/>
    </source>
</evidence>
<protein>
    <recommendedName>
        <fullName evidence="2">catalase</fullName>
        <ecNumber evidence="2">1.11.1.6</ecNumber>
    </recommendedName>
</protein>
<dbReference type="AlphaFoldDB" id="A0A9X5V8Q1"/>
<keyword evidence="3" id="KW-0575">Peroxidase</keyword>
<evidence type="ECO:0000256" key="6">
    <source>
        <dbReference type="ARBA" id="ARBA00023002"/>
    </source>
</evidence>
<dbReference type="CDD" id="cd03132">
    <property type="entry name" value="GATase1_catalase"/>
    <property type="match status" value="1"/>
</dbReference>
<dbReference type="EC" id="1.11.1.6" evidence="2"/>